<evidence type="ECO:0000313" key="3">
    <source>
        <dbReference type="Proteomes" id="UP000250025"/>
    </source>
</evidence>
<dbReference type="AlphaFoldDB" id="A0A2Z2HC51"/>
<protein>
    <recommendedName>
        <fullName evidence="4">DUF2780 domain-containing protein</fullName>
    </recommendedName>
</protein>
<organism evidence="2 3">
    <name type="scientific">Kushneria konosiri</name>
    <dbReference type="NCBI Taxonomy" id="698828"/>
    <lineage>
        <taxon>Bacteria</taxon>
        <taxon>Pseudomonadati</taxon>
        <taxon>Pseudomonadota</taxon>
        <taxon>Gammaproteobacteria</taxon>
        <taxon>Oceanospirillales</taxon>
        <taxon>Halomonadaceae</taxon>
        <taxon>Kushneria</taxon>
    </lineage>
</organism>
<name>A0A2Z2HC51_9GAMM</name>
<dbReference type="KEGG" id="kus:B9G99_07660"/>
<reference evidence="2 3" key="1">
    <citation type="journal article" date="2017" name="Int. J. Syst. Evol. Microbiol.">
        <title>Kushneria konosiri sp. nov., isolated from the Korean salt-fermented seafood Daemi-jeot.</title>
        <authorList>
            <person name="Yun J.H."/>
            <person name="Park S.K."/>
            <person name="Lee J.Y."/>
            <person name="Jung M.J."/>
            <person name="Bae J.W."/>
        </authorList>
    </citation>
    <scope>NUCLEOTIDE SEQUENCE [LARGE SCALE GENOMIC DNA]</scope>
    <source>
        <strain evidence="2 3">X49</strain>
    </source>
</reference>
<gene>
    <name evidence="2" type="ORF">B9G99_07660</name>
</gene>
<keyword evidence="1" id="KW-0812">Transmembrane</keyword>
<accession>A0A2Z2HC51</accession>
<dbReference type="InterPro" id="IPR021302">
    <property type="entry name" value="DUF2780_VcgC/VcgE"/>
</dbReference>
<keyword evidence="1" id="KW-1133">Transmembrane helix</keyword>
<evidence type="ECO:0008006" key="4">
    <source>
        <dbReference type="Google" id="ProtNLM"/>
    </source>
</evidence>
<evidence type="ECO:0000256" key="1">
    <source>
        <dbReference type="SAM" id="Phobius"/>
    </source>
</evidence>
<evidence type="ECO:0000313" key="2">
    <source>
        <dbReference type="EMBL" id="ARS52767.1"/>
    </source>
</evidence>
<keyword evidence="1" id="KW-0472">Membrane</keyword>
<sequence>MSVPDPCRLRETVPDGANLDAMSLSKGPGMIIFGRVGLRRVPCRRTALKKTIAVLAGAGLIGMSTSALAFNLGDVNRAMEAMNSQNTQGQQTQPAYQQDSQGLASQVGKYLNSDNAPRQQQAAAVGTTDANLGQASQLVEQLTGQLGVSKAQAIGGSAALLAAAKSQLGNDQFNQLSNQAPGVDGLLSSAQALSGSQSMLSKLSGMGGSGNSSNTSSLTSSAFSMLGMDAGMISQFAPVMLNYLGGQGVSNNLLSSLGSIWGAVGR</sequence>
<feature type="transmembrane region" description="Helical" evidence="1">
    <location>
        <begin position="52"/>
        <end position="73"/>
    </location>
</feature>
<dbReference type="Pfam" id="PF11075">
    <property type="entry name" value="DUF2780"/>
    <property type="match status" value="1"/>
</dbReference>
<dbReference type="Proteomes" id="UP000250025">
    <property type="component" value="Chromosome"/>
</dbReference>
<keyword evidence="3" id="KW-1185">Reference proteome</keyword>
<dbReference type="EMBL" id="CP021323">
    <property type="protein sequence ID" value="ARS52767.1"/>
    <property type="molecule type" value="Genomic_DNA"/>
</dbReference>
<proteinExistence type="predicted"/>